<name>A0A5C8UUF9_9MICO</name>
<accession>A0A5C8UUF9</accession>
<feature type="domain" description="PKD" evidence="1">
    <location>
        <begin position="159"/>
        <end position="207"/>
    </location>
</feature>
<evidence type="ECO:0000313" key="3">
    <source>
        <dbReference type="Proteomes" id="UP000321379"/>
    </source>
</evidence>
<protein>
    <recommendedName>
        <fullName evidence="1">PKD domain-containing protein</fullName>
    </recommendedName>
</protein>
<dbReference type="RefSeq" id="WP_147782862.1">
    <property type="nucleotide sequence ID" value="NZ_VRMG01000005.1"/>
</dbReference>
<gene>
    <name evidence="2" type="ORF">FVP33_06825</name>
</gene>
<proteinExistence type="predicted"/>
<dbReference type="CDD" id="cd00146">
    <property type="entry name" value="PKD"/>
    <property type="match status" value="1"/>
</dbReference>
<dbReference type="EMBL" id="VRMG01000005">
    <property type="protein sequence ID" value="TXN31276.1"/>
    <property type="molecule type" value="Genomic_DNA"/>
</dbReference>
<dbReference type="AlphaFoldDB" id="A0A5C8UUF9"/>
<dbReference type="InterPro" id="IPR013783">
    <property type="entry name" value="Ig-like_fold"/>
</dbReference>
<organism evidence="2 3">
    <name type="scientific">Lacisediminihabitans profunda</name>
    <dbReference type="NCBI Taxonomy" id="2594790"/>
    <lineage>
        <taxon>Bacteria</taxon>
        <taxon>Bacillati</taxon>
        <taxon>Actinomycetota</taxon>
        <taxon>Actinomycetes</taxon>
        <taxon>Micrococcales</taxon>
        <taxon>Microbacteriaceae</taxon>
        <taxon>Lacisediminihabitans</taxon>
    </lineage>
</organism>
<evidence type="ECO:0000259" key="1">
    <source>
        <dbReference type="PROSITE" id="PS50093"/>
    </source>
</evidence>
<dbReference type="SUPFAM" id="SSF49299">
    <property type="entry name" value="PKD domain"/>
    <property type="match status" value="1"/>
</dbReference>
<sequence length="259" mass="26353">MTVVLLLAGLSDITGASRAQSGEVGCTPAQKLAGLCPTVNANIRDGEAVLDGSANTAGSSGAGRGGPARPGAVCRRAAGCAGAPAPVPPPLRDGYTVTAPVTLRDLVGFRPASGIDYMQPNGWMVVGLDTNFYAVAGVQEQRGLLLAQEASVRFTAIRYHWSYGDGATRSTTTGGSPWAAQGAGEFDATLTSHIYRSPGTYSIDLTIEFSAEYRYAGGDWTAIAGSIPVQANRLVATAGEAQTVLVGSDCAANPSGPGC</sequence>
<dbReference type="Gene3D" id="2.60.40.10">
    <property type="entry name" value="Immunoglobulins"/>
    <property type="match status" value="1"/>
</dbReference>
<dbReference type="InterPro" id="IPR000601">
    <property type="entry name" value="PKD_dom"/>
</dbReference>
<dbReference type="InterPro" id="IPR035986">
    <property type="entry name" value="PKD_dom_sf"/>
</dbReference>
<dbReference type="Pfam" id="PF00801">
    <property type="entry name" value="PKD"/>
    <property type="match status" value="1"/>
</dbReference>
<comment type="caution">
    <text evidence="2">The sequence shown here is derived from an EMBL/GenBank/DDBJ whole genome shotgun (WGS) entry which is preliminary data.</text>
</comment>
<keyword evidence="3" id="KW-1185">Reference proteome</keyword>
<evidence type="ECO:0000313" key="2">
    <source>
        <dbReference type="EMBL" id="TXN31276.1"/>
    </source>
</evidence>
<dbReference type="GO" id="GO:0005975">
    <property type="term" value="P:carbohydrate metabolic process"/>
    <property type="evidence" value="ECO:0007669"/>
    <property type="project" value="UniProtKB-ARBA"/>
</dbReference>
<dbReference type="PROSITE" id="PS50093">
    <property type="entry name" value="PKD"/>
    <property type="match status" value="1"/>
</dbReference>
<dbReference type="Proteomes" id="UP000321379">
    <property type="component" value="Unassembled WGS sequence"/>
</dbReference>
<reference evidence="2 3" key="1">
    <citation type="submission" date="2019-08" db="EMBL/GenBank/DDBJ databases">
        <title>Bacterial whole genome sequence for Glaciihabitans sp. CHu50b-6-2.</title>
        <authorList>
            <person name="Jin L."/>
        </authorList>
    </citation>
    <scope>NUCLEOTIDE SEQUENCE [LARGE SCALE GENOMIC DNA]</scope>
    <source>
        <strain evidence="2 3">CHu50b-6-2</strain>
    </source>
</reference>